<dbReference type="GO" id="GO:0000160">
    <property type="term" value="P:phosphorelay signal transduction system"/>
    <property type="evidence" value="ECO:0007669"/>
    <property type="project" value="InterPro"/>
</dbReference>
<dbReference type="InterPro" id="IPR011006">
    <property type="entry name" value="CheY-like_superfamily"/>
</dbReference>
<feature type="modified residue" description="4-aspartylphosphate" evidence="1">
    <location>
        <position position="60"/>
    </location>
</feature>
<dbReference type="EMBL" id="SRLH01000002">
    <property type="protein sequence ID" value="TGD58840.1"/>
    <property type="molecule type" value="Genomic_DNA"/>
</dbReference>
<feature type="domain" description="Response regulatory" evidence="2">
    <location>
        <begin position="6"/>
        <end position="127"/>
    </location>
</feature>
<comment type="caution">
    <text evidence="3">The sequence shown here is derived from an EMBL/GenBank/DDBJ whole genome shotgun (WGS) entry which is preliminary data.</text>
</comment>
<evidence type="ECO:0000313" key="3">
    <source>
        <dbReference type="EMBL" id="TGD58840.1"/>
    </source>
</evidence>
<dbReference type="Proteomes" id="UP000297407">
    <property type="component" value="Unassembled WGS sequence"/>
</dbReference>
<dbReference type="Gene3D" id="3.40.50.2300">
    <property type="match status" value="1"/>
</dbReference>
<sequence length="127" mass="14833">MKKIDLTYILDDDNIFIFVLMKLLAKNENFNRVLEFKNGKDLLETLTNSEGNIPNVILLDINMPVLDGWQFLEKLEAMPNKDHFNVFIMTSSIDANDIEKSKLFSTVKDFISKPINKEKLDRLLDYF</sequence>
<dbReference type="PROSITE" id="PS50110">
    <property type="entry name" value="RESPONSE_REGULATORY"/>
    <property type="match status" value="1"/>
</dbReference>
<evidence type="ECO:0000259" key="2">
    <source>
        <dbReference type="PROSITE" id="PS50110"/>
    </source>
</evidence>
<name>A0A4Z0L9V1_9FLAO</name>
<organism evidence="3 4">
    <name type="scientific">Flavobacterium humi</name>
    <dbReference type="NCBI Taxonomy" id="2562683"/>
    <lineage>
        <taxon>Bacteria</taxon>
        <taxon>Pseudomonadati</taxon>
        <taxon>Bacteroidota</taxon>
        <taxon>Flavobacteriia</taxon>
        <taxon>Flavobacteriales</taxon>
        <taxon>Flavobacteriaceae</taxon>
        <taxon>Flavobacterium</taxon>
    </lineage>
</organism>
<accession>A0A4Z0L9V1</accession>
<dbReference type="Pfam" id="PF00072">
    <property type="entry name" value="Response_reg"/>
    <property type="match status" value="1"/>
</dbReference>
<gene>
    <name evidence="3" type="ORF">E4635_03030</name>
</gene>
<dbReference type="PANTHER" id="PTHR43228">
    <property type="entry name" value="TWO-COMPONENT RESPONSE REGULATOR"/>
    <property type="match status" value="1"/>
</dbReference>
<dbReference type="PANTHER" id="PTHR43228:SF1">
    <property type="entry name" value="TWO-COMPONENT RESPONSE REGULATOR ARR22"/>
    <property type="match status" value="1"/>
</dbReference>
<dbReference type="SUPFAM" id="SSF52172">
    <property type="entry name" value="CheY-like"/>
    <property type="match status" value="1"/>
</dbReference>
<protein>
    <submittedName>
        <fullName evidence="3">Response regulator transcription factor</fullName>
    </submittedName>
</protein>
<evidence type="ECO:0000313" key="4">
    <source>
        <dbReference type="Proteomes" id="UP000297407"/>
    </source>
</evidence>
<dbReference type="OrthoDB" id="673128at2"/>
<proteinExistence type="predicted"/>
<keyword evidence="1" id="KW-0597">Phosphoprotein</keyword>
<dbReference type="InterPro" id="IPR001789">
    <property type="entry name" value="Sig_transdc_resp-reg_receiver"/>
</dbReference>
<dbReference type="AlphaFoldDB" id="A0A4Z0L9V1"/>
<evidence type="ECO:0000256" key="1">
    <source>
        <dbReference type="PROSITE-ProRule" id="PRU00169"/>
    </source>
</evidence>
<dbReference type="RefSeq" id="WP_135525150.1">
    <property type="nucleotide sequence ID" value="NZ_SRLH01000002.1"/>
</dbReference>
<reference evidence="3 4" key="1">
    <citation type="submission" date="2019-04" db="EMBL/GenBank/DDBJ databases">
        <title>Flavobacterium sp. strain DS2-A Genome sequencing and assembly.</title>
        <authorList>
            <person name="Kim I."/>
        </authorList>
    </citation>
    <scope>NUCLEOTIDE SEQUENCE [LARGE SCALE GENOMIC DNA]</scope>
    <source>
        <strain evidence="3 4">DS2-A</strain>
    </source>
</reference>
<dbReference type="InterPro" id="IPR052048">
    <property type="entry name" value="ST_Response_Regulator"/>
</dbReference>
<dbReference type="SMART" id="SM00448">
    <property type="entry name" value="REC"/>
    <property type="match status" value="1"/>
</dbReference>
<keyword evidence="4" id="KW-1185">Reference proteome</keyword>